<gene>
    <name evidence="1" type="ORF">CFD26_100345</name>
</gene>
<sequence>MEADETAHEQAELLTRLRVAMSDPDDNFPKGVDSATVIGHGNALVLHDGAETRAARNAPDINGYALFGVDNHRTQFTSRITLALTLLTTADDTTYKKLVQEARHVWEEIKNRLTAAPTLAYPDFSGEAQDAATNPSFC</sequence>
<dbReference type="EMBL" id="NIDN02000037">
    <property type="protein sequence ID" value="RLL99143.1"/>
    <property type="molecule type" value="Genomic_DNA"/>
</dbReference>
<accession>A0A421DAN6</accession>
<keyword evidence="2" id="KW-1185">Reference proteome</keyword>
<evidence type="ECO:0000313" key="1">
    <source>
        <dbReference type="EMBL" id="RLL99143.1"/>
    </source>
</evidence>
<name>A0A421DAN6_9EURO</name>
<protein>
    <submittedName>
        <fullName evidence="1">Uncharacterized protein</fullName>
    </submittedName>
</protein>
<dbReference type="AlphaFoldDB" id="A0A421DAN6"/>
<evidence type="ECO:0000313" key="2">
    <source>
        <dbReference type="Proteomes" id="UP000215289"/>
    </source>
</evidence>
<proteinExistence type="predicted"/>
<comment type="caution">
    <text evidence="1">The sequence shown here is derived from an EMBL/GenBank/DDBJ whole genome shotgun (WGS) entry which is preliminary data.</text>
</comment>
<organism evidence="1 2">
    <name type="scientific">Aspergillus turcosus</name>
    <dbReference type="NCBI Taxonomy" id="1245748"/>
    <lineage>
        <taxon>Eukaryota</taxon>
        <taxon>Fungi</taxon>
        <taxon>Dikarya</taxon>
        <taxon>Ascomycota</taxon>
        <taxon>Pezizomycotina</taxon>
        <taxon>Eurotiomycetes</taxon>
        <taxon>Eurotiomycetidae</taxon>
        <taxon>Eurotiales</taxon>
        <taxon>Aspergillaceae</taxon>
        <taxon>Aspergillus</taxon>
        <taxon>Aspergillus subgen. Fumigati</taxon>
    </lineage>
</organism>
<reference evidence="1 2" key="1">
    <citation type="submission" date="2018-08" db="EMBL/GenBank/DDBJ databases">
        <title>Draft genome sequences of two Aspergillus turcosus clinical strains isolated from bronchoalveolar lavage fluid: one azole-susceptible and the other azole-resistant.</title>
        <authorList>
            <person name="Parent-Michaud M."/>
            <person name="Dufresne P.J."/>
            <person name="Fournier E."/>
            <person name="Martineau C."/>
            <person name="Moreira S."/>
            <person name="Perkins V."/>
            <person name="De Repentigny L."/>
            <person name="Dufresne S.F."/>
        </authorList>
    </citation>
    <scope>NUCLEOTIDE SEQUENCE [LARGE SCALE GENOMIC DNA]</scope>
    <source>
        <strain evidence="1">HMR AF 1038</strain>
    </source>
</reference>
<dbReference type="Proteomes" id="UP000215289">
    <property type="component" value="Unassembled WGS sequence"/>
</dbReference>